<gene>
    <name evidence="1" type="ORF">F2Q70_00022422</name>
</gene>
<evidence type="ECO:0000313" key="1">
    <source>
        <dbReference type="EMBL" id="KAF2545104.1"/>
    </source>
</evidence>
<dbReference type="EMBL" id="QGKY02001925">
    <property type="protein sequence ID" value="KAF2545104.1"/>
    <property type="molecule type" value="Genomic_DNA"/>
</dbReference>
<organism evidence="1">
    <name type="scientific">Brassica cretica</name>
    <name type="common">Mustard</name>
    <dbReference type="NCBI Taxonomy" id="69181"/>
    <lineage>
        <taxon>Eukaryota</taxon>
        <taxon>Viridiplantae</taxon>
        <taxon>Streptophyta</taxon>
        <taxon>Embryophyta</taxon>
        <taxon>Tracheophyta</taxon>
        <taxon>Spermatophyta</taxon>
        <taxon>Magnoliopsida</taxon>
        <taxon>eudicotyledons</taxon>
        <taxon>Gunneridae</taxon>
        <taxon>Pentapetalae</taxon>
        <taxon>rosids</taxon>
        <taxon>malvids</taxon>
        <taxon>Brassicales</taxon>
        <taxon>Brassicaceae</taxon>
        <taxon>Brassiceae</taxon>
        <taxon>Brassica</taxon>
    </lineage>
</organism>
<protein>
    <submittedName>
        <fullName evidence="1">Uncharacterized protein</fullName>
    </submittedName>
</protein>
<proteinExistence type="predicted"/>
<reference evidence="1" key="1">
    <citation type="submission" date="2019-12" db="EMBL/GenBank/DDBJ databases">
        <title>Genome sequencing and annotation of Brassica cretica.</title>
        <authorList>
            <person name="Studholme D.J."/>
            <person name="Sarris P.F."/>
        </authorList>
    </citation>
    <scope>NUCLEOTIDE SEQUENCE</scope>
    <source>
        <strain evidence="1">PFS-102/07</strain>
        <tissue evidence="1">Leaf</tissue>
    </source>
</reference>
<dbReference type="AlphaFoldDB" id="A0A8S9GJJ0"/>
<name>A0A8S9GJJ0_BRACR</name>
<comment type="caution">
    <text evidence="1">The sequence shown here is derived from an EMBL/GenBank/DDBJ whole genome shotgun (WGS) entry which is preliminary data.</text>
</comment>
<accession>A0A8S9GJJ0</accession>
<sequence>MDRHLEPVQEEIDKKDVLTILKINCKQEEGIGQDFNQNSITIEDFIPRTS</sequence>